<evidence type="ECO:0008006" key="5">
    <source>
        <dbReference type="Google" id="ProtNLM"/>
    </source>
</evidence>
<name>A0A9D1KL25_9FIRM</name>
<evidence type="ECO:0000256" key="1">
    <source>
        <dbReference type="SAM" id="MobiDB-lite"/>
    </source>
</evidence>
<reference evidence="3" key="2">
    <citation type="journal article" date="2021" name="PeerJ">
        <title>Extensive microbial diversity within the chicken gut microbiome revealed by metagenomics and culture.</title>
        <authorList>
            <person name="Gilroy R."/>
            <person name="Ravi A."/>
            <person name="Getino M."/>
            <person name="Pursley I."/>
            <person name="Horton D.L."/>
            <person name="Alikhan N.F."/>
            <person name="Baker D."/>
            <person name="Gharbi K."/>
            <person name="Hall N."/>
            <person name="Watson M."/>
            <person name="Adriaenssens E.M."/>
            <person name="Foster-Nyarko E."/>
            <person name="Jarju S."/>
            <person name="Secka A."/>
            <person name="Antonio M."/>
            <person name="Oren A."/>
            <person name="Chaudhuri R.R."/>
            <person name="La Ragione R."/>
            <person name="Hildebrand F."/>
            <person name="Pallen M.J."/>
        </authorList>
    </citation>
    <scope>NUCLEOTIDE SEQUENCE</scope>
    <source>
        <strain evidence="3">CHK33-4379</strain>
    </source>
</reference>
<keyword evidence="2" id="KW-0812">Transmembrane</keyword>
<keyword evidence="2" id="KW-1133">Transmembrane helix</keyword>
<dbReference type="CDD" id="cd06462">
    <property type="entry name" value="Peptidase_S24_S26"/>
    <property type="match status" value="1"/>
</dbReference>
<keyword evidence="2" id="KW-0472">Membrane</keyword>
<feature type="compositionally biased region" description="Basic and acidic residues" evidence="1">
    <location>
        <begin position="213"/>
        <end position="229"/>
    </location>
</feature>
<evidence type="ECO:0000313" key="3">
    <source>
        <dbReference type="EMBL" id="HIT58463.1"/>
    </source>
</evidence>
<comment type="caution">
    <text evidence="3">The sequence shown here is derived from an EMBL/GenBank/DDBJ whole genome shotgun (WGS) entry which is preliminary data.</text>
</comment>
<accession>A0A9D1KL25</accession>
<organism evidence="3 4">
    <name type="scientific">Candidatus Faeciplasma pullistercoris</name>
    <dbReference type="NCBI Taxonomy" id="2840800"/>
    <lineage>
        <taxon>Bacteria</taxon>
        <taxon>Bacillati</taxon>
        <taxon>Bacillota</taxon>
        <taxon>Clostridia</taxon>
        <taxon>Eubacteriales</taxon>
        <taxon>Oscillospiraceae</taxon>
        <taxon>Oscillospiraceae incertae sedis</taxon>
        <taxon>Candidatus Faeciplasma</taxon>
    </lineage>
</organism>
<dbReference type="AlphaFoldDB" id="A0A9D1KL25"/>
<protein>
    <recommendedName>
        <fullName evidence="5">Signal peptidase I</fullName>
    </recommendedName>
</protein>
<dbReference type="EMBL" id="DVLL01000009">
    <property type="protein sequence ID" value="HIT58463.1"/>
    <property type="molecule type" value="Genomic_DNA"/>
</dbReference>
<evidence type="ECO:0000313" key="4">
    <source>
        <dbReference type="Proteomes" id="UP000824136"/>
    </source>
</evidence>
<feature type="compositionally biased region" description="Basic and acidic residues" evidence="1">
    <location>
        <begin position="241"/>
        <end position="254"/>
    </location>
</feature>
<feature type="transmembrane region" description="Helical" evidence="2">
    <location>
        <begin position="161"/>
        <end position="183"/>
    </location>
</feature>
<feature type="region of interest" description="Disordered" evidence="1">
    <location>
        <begin position="192"/>
        <end position="262"/>
    </location>
</feature>
<evidence type="ECO:0000256" key="2">
    <source>
        <dbReference type="SAM" id="Phobius"/>
    </source>
</evidence>
<proteinExistence type="predicted"/>
<sequence length="369" mass="40597">MNNMFQESVKKRSAGQIVGIICVFILALLIVFTFVLYGIFKDDNSAPSLFGNRIYIMNGNGMEPRIAQGSAVFIDEGVMPAEPGNVILCNIDGRLAVLGYIGSQSVTAADGTVTTRYIVKYDNTPADQVWAVEAEDIIGRAVSYDAFLGGVIRFASSKTGILAIVIIPCAALIIYEIVMLLMASKRSRKAEANARDNAPDPTLSFENIQPLTEPRRNRAAEKKPFRADNVDDSDPIMSFESMRDELSRQTDGRQSDPSLSENDMFEHIRTASHEDMSAKSSGFTSVPEYMRVQPSYEQNQSVRTAQESAPFGFTADAEPQSRTEPLAEAVKPLEGQQVANSQESAKAMSSRIDELIRLLEEEKSRLADK</sequence>
<feature type="transmembrane region" description="Helical" evidence="2">
    <location>
        <begin position="20"/>
        <end position="40"/>
    </location>
</feature>
<dbReference type="Proteomes" id="UP000824136">
    <property type="component" value="Unassembled WGS sequence"/>
</dbReference>
<reference evidence="3" key="1">
    <citation type="submission" date="2020-10" db="EMBL/GenBank/DDBJ databases">
        <authorList>
            <person name="Gilroy R."/>
        </authorList>
    </citation>
    <scope>NUCLEOTIDE SEQUENCE</scope>
    <source>
        <strain evidence="3">CHK33-4379</strain>
    </source>
</reference>
<gene>
    <name evidence="3" type="ORF">IAC39_01895</name>
</gene>